<protein>
    <submittedName>
        <fullName evidence="1">2-amino-5-chloromuconate deaminase</fullName>
    </submittedName>
</protein>
<accession>F8T0U0</accession>
<organism evidence="1">
    <name type="scientific">Cupriavidus sp. D4</name>
    <dbReference type="NCBI Taxonomy" id="1041106"/>
    <lineage>
        <taxon>Bacteria</taxon>
        <taxon>Pseudomonadati</taxon>
        <taxon>Pseudomonadota</taxon>
        <taxon>Betaproteobacteria</taxon>
        <taxon>Burkholderiales</taxon>
        <taxon>Burkholderiaceae</taxon>
        <taxon>Cupriavidus</taxon>
    </lineage>
</organism>
<sequence length="251" mass="27648">MPDAVVFSPGGYRYIPAVFQYSAGIAAEPGFEIERVRFHRPVPLAEAFVAVESHLRAIGRPTTSFAQCELRSPDPFNDQGFIDFNTEYVKTLERWGIYKDRVNPVARTNVCPMYDKPTTPSMFAFSYTVPTTSAAKRPSFQLAGGGDARGGSAPYKDRIVAFGDTSPEGLREKVVFVIEEMESRLKTLGLGWADAVSTQLYTVQNIGHLVGPELARRGCGAGGLVWNYTRPPVIGLEYEMDVRGAVRETVL</sequence>
<dbReference type="EMBL" id="HQ704878">
    <property type="protein sequence ID" value="AEI74588.1"/>
    <property type="molecule type" value="Genomic_DNA"/>
</dbReference>
<dbReference type="AlphaFoldDB" id="F8T0U0"/>
<proteinExistence type="predicted"/>
<reference evidence="1" key="1">
    <citation type="submission" date="2010-12" db="EMBL/GenBank/DDBJ databases">
        <authorList>
            <person name="Wu Z."/>
            <person name="Hong Q."/>
            <person name="Li S."/>
        </authorList>
    </citation>
    <scope>NUCLEOTIDE SEQUENCE</scope>
    <source>
        <strain evidence="1">D4</strain>
    </source>
</reference>
<gene>
    <name evidence="1" type="primary">cnbZ</name>
</gene>
<evidence type="ECO:0000313" key="1">
    <source>
        <dbReference type="EMBL" id="AEI74588.1"/>
    </source>
</evidence>
<name>F8T0U0_9BURK</name>